<dbReference type="PANTHER" id="PTHR45436:SF5">
    <property type="entry name" value="SENSOR HISTIDINE KINASE TRCS"/>
    <property type="match status" value="1"/>
</dbReference>
<dbReference type="HOGENOM" id="CLU_000445_89_35_10"/>
<dbReference type="RefSeq" id="WP_021644492.1">
    <property type="nucleotide sequence ID" value="NZ_KE993074.1"/>
</dbReference>
<comment type="caution">
    <text evidence="10">The sequence shown here is derived from an EMBL/GenBank/DDBJ whole genome shotgun (WGS) entry which is preliminary data.</text>
</comment>
<evidence type="ECO:0000259" key="9">
    <source>
        <dbReference type="PROSITE" id="PS50109"/>
    </source>
</evidence>
<evidence type="ECO:0000256" key="1">
    <source>
        <dbReference type="ARBA" id="ARBA00000085"/>
    </source>
</evidence>
<gene>
    <name evidence="10" type="ORF">HMPREF1981_01132</name>
</gene>
<evidence type="ECO:0000256" key="4">
    <source>
        <dbReference type="ARBA" id="ARBA00022679"/>
    </source>
</evidence>
<dbReference type="Pfam" id="PF00512">
    <property type="entry name" value="HisKA"/>
    <property type="match status" value="1"/>
</dbReference>
<keyword evidence="5 8" id="KW-0812">Transmembrane</keyword>
<dbReference type="EMBL" id="AWSV01000060">
    <property type="protein sequence ID" value="ERI86090.1"/>
    <property type="molecule type" value="Genomic_DNA"/>
</dbReference>
<dbReference type="PROSITE" id="PS50109">
    <property type="entry name" value="HIS_KIN"/>
    <property type="match status" value="1"/>
</dbReference>
<keyword evidence="6 10" id="KW-0418">Kinase</keyword>
<evidence type="ECO:0000256" key="3">
    <source>
        <dbReference type="ARBA" id="ARBA00022553"/>
    </source>
</evidence>
<dbReference type="SMART" id="SM00388">
    <property type="entry name" value="HisKA"/>
    <property type="match status" value="1"/>
</dbReference>
<feature type="transmembrane region" description="Helical" evidence="8">
    <location>
        <begin position="7"/>
        <end position="30"/>
    </location>
</feature>
<dbReference type="InterPro" id="IPR036890">
    <property type="entry name" value="HATPase_C_sf"/>
</dbReference>
<reference evidence="10 11" key="1">
    <citation type="submission" date="2013-08" db="EMBL/GenBank/DDBJ databases">
        <authorList>
            <person name="Weinstock G."/>
            <person name="Sodergren E."/>
            <person name="Wylie T."/>
            <person name="Fulton L."/>
            <person name="Fulton R."/>
            <person name="Fronick C."/>
            <person name="O'Laughlin M."/>
            <person name="Godfrey J."/>
            <person name="Miner T."/>
            <person name="Herter B."/>
            <person name="Appelbaum E."/>
            <person name="Cordes M."/>
            <person name="Lek S."/>
            <person name="Wollam A."/>
            <person name="Pepin K.H."/>
            <person name="Palsikar V.B."/>
            <person name="Mitreva M."/>
            <person name="Wilson R.K."/>
        </authorList>
    </citation>
    <scope>NUCLEOTIDE SEQUENCE [LARGE SCALE GENOMIC DNA]</scope>
    <source>
        <strain evidence="10 11">F0041</strain>
    </source>
</reference>
<evidence type="ECO:0000313" key="10">
    <source>
        <dbReference type="EMBL" id="ERI86090.1"/>
    </source>
</evidence>
<sequence length="424" mass="48916">MRLLHRITLHISIALLLLFAVWATLFYYIIVDEINDETDDSLEEYSEYIIRRALTGEKLPENDNGTNNSYHISKVTREYALQTPSTEFLDQTVYIDSKNETEPARIYKTIFRDKEDNYYQLTVIFPAFEKKDLKETILYWLILLYVLLLVSIIILNVFVHRRSLKPLYTMLKWLDSVQLSNTPPLLEVDTGITEFRKLSEALTRNACRNAEIYEQQSLFIAHASHELQTPIAIAQNRLEMLSNDSALTEAQLSQILKTKQAVESLSKLNKTLLLLAKIENQQFPESAQIDVQKFLAPILENFADAYRHLGIRCTVEEKEKTNIRMNEMLATILFNNLIKNAYVHNRPNGSIHVQLTARTIRFSNTAAGEPLDAGLIFRRFYRKTSNGAGTGLGLALVHAICKIYNIEIGYFFEEGYHHFELRIA</sequence>
<dbReference type="PATRIC" id="fig|1321819.3.peg.1044"/>
<evidence type="ECO:0000256" key="2">
    <source>
        <dbReference type="ARBA" id="ARBA00012438"/>
    </source>
</evidence>
<dbReference type="SUPFAM" id="SSF55874">
    <property type="entry name" value="ATPase domain of HSP90 chaperone/DNA topoisomerase II/histidine kinase"/>
    <property type="match status" value="1"/>
</dbReference>
<protein>
    <recommendedName>
        <fullName evidence="2">histidine kinase</fullName>
        <ecNumber evidence="2">2.7.13.3</ecNumber>
    </recommendedName>
</protein>
<dbReference type="InterPro" id="IPR005467">
    <property type="entry name" value="His_kinase_dom"/>
</dbReference>
<dbReference type="Gene3D" id="3.30.565.10">
    <property type="entry name" value="Histidine kinase-like ATPase, C-terminal domain"/>
    <property type="match status" value="1"/>
</dbReference>
<evidence type="ECO:0000313" key="11">
    <source>
        <dbReference type="Proteomes" id="UP000016496"/>
    </source>
</evidence>
<dbReference type="InterPro" id="IPR003594">
    <property type="entry name" value="HATPase_dom"/>
</dbReference>
<accession>U2CNH2</accession>
<keyword evidence="7 8" id="KW-1133">Transmembrane helix</keyword>
<name>U2CNH2_9BACE</name>
<dbReference type="EC" id="2.7.13.3" evidence="2"/>
<organism evidence="10 11">
    <name type="scientific">Bacteroides pyogenes F0041</name>
    <dbReference type="NCBI Taxonomy" id="1321819"/>
    <lineage>
        <taxon>Bacteria</taxon>
        <taxon>Pseudomonadati</taxon>
        <taxon>Bacteroidota</taxon>
        <taxon>Bacteroidia</taxon>
        <taxon>Bacteroidales</taxon>
        <taxon>Bacteroidaceae</taxon>
        <taxon>Bacteroides</taxon>
    </lineage>
</organism>
<keyword evidence="3" id="KW-0597">Phosphoprotein</keyword>
<comment type="catalytic activity">
    <reaction evidence="1">
        <text>ATP + protein L-histidine = ADP + protein N-phospho-L-histidine.</text>
        <dbReference type="EC" id="2.7.13.3"/>
    </reaction>
</comment>
<dbReference type="OrthoDB" id="1522504at2"/>
<keyword evidence="8" id="KW-0472">Membrane</keyword>
<proteinExistence type="predicted"/>
<keyword evidence="4" id="KW-0808">Transferase</keyword>
<dbReference type="SMART" id="SM00387">
    <property type="entry name" value="HATPase_c"/>
    <property type="match status" value="1"/>
</dbReference>
<dbReference type="SUPFAM" id="SSF47384">
    <property type="entry name" value="Homodimeric domain of signal transducing histidine kinase"/>
    <property type="match status" value="1"/>
</dbReference>
<feature type="transmembrane region" description="Helical" evidence="8">
    <location>
        <begin position="137"/>
        <end position="159"/>
    </location>
</feature>
<dbReference type="Pfam" id="PF02518">
    <property type="entry name" value="HATPase_c"/>
    <property type="match status" value="1"/>
</dbReference>
<dbReference type="InterPro" id="IPR003661">
    <property type="entry name" value="HisK_dim/P_dom"/>
</dbReference>
<feature type="domain" description="Histidine kinase" evidence="9">
    <location>
        <begin position="222"/>
        <end position="424"/>
    </location>
</feature>
<dbReference type="CDD" id="cd00082">
    <property type="entry name" value="HisKA"/>
    <property type="match status" value="1"/>
</dbReference>
<evidence type="ECO:0000256" key="5">
    <source>
        <dbReference type="ARBA" id="ARBA00022692"/>
    </source>
</evidence>
<dbReference type="PANTHER" id="PTHR45436">
    <property type="entry name" value="SENSOR HISTIDINE KINASE YKOH"/>
    <property type="match status" value="1"/>
</dbReference>
<dbReference type="Gene3D" id="1.10.287.130">
    <property type="match status" value="1"/>
</dbReference>
<dbReference type="InterPro" id="IPR050428">
    <property type="entry name" value="TCS_sensor_his_kinase"/>
</dbReference>
<evidence type="ECO:0000256" key="6">
    <source>
        <dbReference type="ARBA" id="ARBA00022777"/>
    </source>
</evidence>
<dbReference type="GO" id="GO:0005886">
    <property type="term" value="C:plasma membrane"/>
    <property type="evidence" value="ECO:0007669"/>
    <property type="project" value="TreeGrafter"/>
</dbReference>
<evidence type="ECO:0000256" key="8">
    <source>
        <dbReference type="SAM" id="Phobius"/>
    </source>
</evidence>
<dbReference type="Proteomes" id="UP000016496">
    <property type="component" value="Unassembled WGS sequence"/>
</dbReference>
<evidence type="ECO:0000256" key="7">
    <source>
        <dbReference type="ARBA" id="ARBA00022989"/>
    </source>
</evidence>
<dbReference type="InterPro" id="IPR036097">
    <property type="entry name" value="HisK_dim/P_sf"/>
</dbReference>
<dbReference type="AlphaFoldDB" id="U2CNH2"/>
<dbReference type="GO" id="GO:0000155">
    <property type="term" value="F:phosphorelay sensor kinase activity"/>
    <property type="evidence" value="ECO:0007669"/>
    <property type="project" value="InterPro"/>
</dbReference>